<dbReference type="Proteomes" id="UP000284702">
    <property type="component" value="Unassembled WGS sequence"/>
</dbReference>
<dbReference type="GO" id="GO:0012505">
    <property type="term" value="C:endomembrane system"/>
    <property type="evidence" value="ECO:0007669"/>
    <property type="project" value="UniProtKB-SubCell"/>
</dbReference>
<dbReference type="InterPro" id="IPR050173">
    <property type="entry name" value="ABC_transporter_C-like"/>
</dbReference>
<dbReference type="Gene3D" id="3.40.50.300">
    <property type="entry name" value="P-loop containing nucleotide triphosphate hydrolases"/>
    <property type="match status" value="2"/>
</dbReference>
<dbReference type="VEuPathDB" id="FungiDB:H257_03578"/>
<feature type="domain" description="ABC transmembrane type-1" evidence="11">
    <location>
        <begin position="145"/>
        <end position="202"/>
    </location>
</feature>
<dbReference type="InterPro" id="IPR003439">
    <property type="entry name" value="ABC_transporter-like_ATP-bd"/>
</dbReference>
<comment type="subcellular location">
    <subcellularLocation>
        <location evidence="1">Endomembrane system</location>
        <topology evidence="1">Multi-pass membrane protein</topology>
    </subcellularLocation>
</comment>
<proteinExistence type="predicted"/>
<dbReference type="PANTHER" id="PTHR24223">
    <property type="entry name" value="ATP-BINDING CASSETTE SUB-FAMILY C"/>
    <property type="match status" value="1"/>
</dbReference>
<evidence type="ECO:0000256" key="2">
    <source>
        <dbReference type="ARBA" id="ARBA00022448"/>
    </source>
</evidence>
<keyword evidence="8 9" id="KW-0472">Membrane</keyword>
<protein>
    <recommendedName>
        <fullName evidence="14">ABC transmembrane type-1 domain-containing protein</fullName>
    </recommendedName>
</protein>
<evidence type="ECO:0008006" key="14">
    <source>
        <dbReference type="Google" id="ProtNLM"/>
    </source>
</evidence>
<evidence type="ECO:0000256" key="3">
    <source>
        <dbReference type="ARBA" id="ARBA00022692"/>
    </source>
</evidence>
<dbReference type="SUPFAM" id="SSF90123">
    <property type="entry name" value="ABC transporter transmembrane region"/>
    <property type="match status" value="1"/>
</dbReference>
<dbReference type="PROSITE" id="PS50893">
    <property type="entry name" value="ABC_TRANSPORTER_2"/>
    <property type="match status" value="1"/>
</dbReference>
<name>A0A425D3L7_APHAT</name>
<dbReference type="AlphaFoldDB" id="A0A425D3L7"/>
<evidence type="ECO:0000256" key="9">
    <source>
        <dbReference type="SAM" id="Phobius"/>
    </source>
</evidence>
<organism evidence="12 13">
    <name type="scientific">Aphanomyces astaci</name>
    <name type="common">Crayfish plague agent</name>
    <dbReference type="NCBI Taxonomy" id="112090"/>
    <lineage>
        <taxon>Eukaryota</taxon>
        <taxon>Sar</taxon>
        <taxon>Stramenopiles</taxon>
        <taxon>Oomycota</taxon>
        <taxon>Saprolegniomycetes</taxon>
        <taxon>Saprolegniales</taxon>
        <taxon>Verrucalvaceae</taxon>
        <taxon>Aphanomyces</taxon>
    </lineage>
</organism>
<gene>
    <name evidence="12" type="ORF">B5M09_001052</name>
</gene>
<keyword evidence="6" id="KW-0067">ATP-binding</keyword>
<evidence type="ECO:0000256" key="6">
    <source>
        <dbReference type="ARBA" id="ARBA00022840"/>
    </source>
</evidence>
<dbReference type="InterPro" id="IPR036640">
    <property type="entry name" value="ABC1_TM_sf"/>
</dbReference>
<dbReference type="GO" id="GO:0140359">
    <property type="term" value="F:ABC-type transporter activity"/>
    <property type="evidence" value="ECO:0007669"/>
    <property type="project" value="InterPro"/>
</dbReference>
<evidence type="ECO:0000256" key="5">
    <source>
        <dbReference type="ARBA" id="ARBA00022741"/>
    </source>
</evidence>
<keyword evidence="4" id="KW-0677">Repeat</keyword>
<feature type="domain" description="ABC transporter" evidence="10">
    <location>
        <begin position="274"/>
        <end position="487"/>
    </location>
</feature>
<keyword evidence="13" id="KW-1185">Reference proteome</keyword>
<dbReference type="PANTHER" id="PTHR24223:SF443">
    <property type="entry name" value="MULTIDRUG-RESISTANCE LIKE PROTEIN 1, ISOFORM I"/>
    <property type="match status" value="1"/>
</dbReference>
<keyword evidence="7 9" id="KW-1133">Transmembrane helix</keyword>
<feature type="transmembrane region" description="Helical" evidence="9">
    <location>
        <begin position="145"/>
        <end position="169"/>
    </location>
</feature>
<dbReference type="PROSITE" id="PS50929">
    <property type="entry name" value="ABC_TM1F"/>
    <property type="match status" value="1"/>
</dbReference>
<dbReference type="Pfam" id="PF00005">
    <property type="entry name" value="ABC_tran"/>
    <property type="match status" value="1"/>
</dbReference>
<keyword evidence="5" id="KW-0547">Nucleotide-binding</keyword>
<dbReference type="GO" id="GO:0016020">
    <property type="term" value="C:membrane"/>
    <property type="evidence" value="ECO:0007669"/>
    <property type="project" value="InterPro"/>
</dbReference>
<dbReference type="Pfam" id="PF00664">
    <property type="entry name" value="ABC_membrane"/>
    <property type="match status" value="1"/>
</dbReference>
<feature type="non-terminal residue" evidence="12">
    <location>
        <position position="1"/>
    </location>
</feature>
<dbReference type="EMBL" id="MZMZ02002852">
    <property type="protein sequence ID" value="RQM23876.1"/>
    <property type="molecule type" value="Genomic_DNA"/>
</dbReference>
<evidence type="ECO:0000313" key="12">
    <source>
        <dbReference type="EMBL" id="RQM23876.1"/>
    </source>
</evidence>
<reference evidence="12" key="1">
    <citation type="submission" date="2018-07" db="EMBL/GenBank/DDBJ databases">
        <title>Annotation of Aphanomyces astaci genome assembly.</title>
        <authorList>
            <person name="Studholme D.J."/>
        </authorList>
    </citation>
    <scope>NUCLEOTIDE SEQUENCE [LARGE SCALE GENOMIC DNA]</scope>
    <source>
        <strain evidence="12">Pc</strain>
    </source>
</reference>
<dbReference type="FunFam" id="3.40.50.300:FF:004162">
    <property type="entry name" value="ATP binding cassette subfamily C member 5"/>
    <property type="match status" value="1"/>
</dbReference>
<dbReference type="Gene3D" id="1.20.1560.10">
    <property type="entry name" value="ABC transporter type 1, transmembrane domain"/>
    <property type="match status" value="1"/>
</dbReference>
<evidence type="ECO:0000256" key="4">
    <source>
        <dbReference type="ARBA" id="ARBA00022737"/>
    </source>
</evidence>
<dbReference type="InterPro" id="IPR011527">
    <property type="entry name" value="ABC1_TM_dom"/>
</dbReference>
<keyword evidence="3 9" id="KW-0812">Transmembrane</keyword>
<dbReference type="GO" id="GO:0005524">
    <property type="term" value="F:ATP binding"/>
    <property type="evidence" value="ECO:0007669"/>
    <property type="project" value="UniProtKB-KW"/>
</dbReference>
<evidence type="ECO:0000256" key="8">
    <source>
        <dbReference type="ARBA" id="ARBA00023136"/>
    </source>
</evidence>
<dbReference type="SUPFAM" id="SSF52540">
    <property type="entry name" value="P-loop containing nucleoside triphosphate hydrolases"/>
    <property type="match status" value="2"/>
</dbReference>
<feature type="transmembrane region" description="Helical" evidence="9">
    <location>
        <begin position="85"/>
        <end position="105"/>
    </location>
</feature>
<keyword evidence="2" id="KW-0813">Transport</keyword>
<evidence type="ECO:0000259" key="10">
    <source>
        <dbReference type="PROSITE" id="PS50893"/>
    </source>
</evidence>
<dbReference type="InterPro" id="IPR027417">
    <property type="entry name" value="P-loop_NTPase"/>
</dbReference>
<evidence type="ECO:0000256" key="7">
    <source>
        <dbReference type="ARBA" id="ARBA00022989"/>
    </source>
</evidence>
<evidence type="ECO:0000259" key="11">
    <source>
        <dbReference type="PROSITE" id="PS50929"/>
    </source>
</evidence>
<sequence length="492" mass="53683">ISLARACYSDADVCILDAPLAAVGALVFNEIFPKCILGLLHHKTVVLITHHPDLIKSGHCSPQHLWSRTKVAPTDICVSGAVVRAYLASLGGYGALVIVLLTTLVTEVVRLSCEMWLSYWGNEASSSRNLARDSRRAIMNDNLNIYSALVFAMCVLTVGQVGVVMLLGLRGSKNMFEAMLGSLVRTPTRFFDTNPMGRLLNRCGDAVFQCDIEIPLALSSILLQTASALSKILTSVFVIQWMGLLLPPLYSNLDEEGSKDVVALEALWPTTGHIAFDRVGFQYKVDDPLVLQNVSFTIKGGEKVGVVGRTGVGKSRLTMALFCINELASGTISIDGIDTATLPLRQLRRGLAIIPQNPVHFKGTLRTNLDPLDAYSDNQLWAALGKKGDNFSVGERQMLCMTRALLGQAKIVVLERGHGSREPTDEMLQRIIRNEFAGATPLTIAHRLGTILDYDRILVFDHGTLMQNDTPDVFLADTRGEFYELAAEVGAN</sequence>
<dbReference type="GO" id="GO:0016887">
    <property type="term" value="F:ATP hydrolysis activity"/>
    <property type="evidence" value="ECO:0007669"/>
    <property type="project" value="InterPro"/>
</dbReference>
<accession>A0A425D3L7</accession>
<comment type="caution">
    <text evidence="12">The sequence shown here is derived from an EMBL/GenBank/DDBJ whole genome shotgun (WGS) entry which is preliminary data.</text>
</comment>
<evidence type="ECO:0000313" key="13">
    <source>
        <dbReference type="Proteomes" id="UP000284702"/>
    </source>
</evidence>
<evidence type="ECO:0000256" key="1">
    <source>
        <dbReference type="ARBA" id="ARBA00004127"/>
    </source>
</evidence>